<feature type="transmembrane region" description="Helical" evidence="5">
    <location>
        <begin position="423"/>
        <end position="445"/>
    </location>
</feature>
<dbReference type="WBParaSite" id="MBELARI_LOCUS8395">
    <property type="protein sequence ID" value="MBELARI_LOCUS8395"/>
    <property type="gene ID" value="MBELARI_LOCUS8395"/>
</dbReference>
<feature type="transmembrane region" description="Helical" evidence="5">
    <location>
        <begin position="589"/>
        <end position="610"/>
    </location>
</feature>
<evidence type="ECO:0000313" key="8">
    <source>
        <dbReference type="Proteomes" id="UP000887575"/>
    </source>
</evidence>
<dbReference type="PANTHER" id="PTHR23510:SF5">
    <property type="entry name" value="MFS DOMAIN-CONTAINING PROTEIN"/>
    <property type="match status" value="1"/>
</dbReference>
<dbReference type="Gene3D" id="1.20.1250.20">
    <property type="entry name" value="MFS general substrate transporter like domains"/>
    <property type="match status" value="2"/>
</dbReference>
<dbReference type="PANTHER" id="PTHR23510">
    <property type="entry name" value="INNER MEMBRANE TRANSPORT PROTEIN YAJR"/>
    <property type="match status" value="1"/>
</dbReference>
<accession>A0AAF3FMJ8</accession>
<dbReference type="InterPro" id="IPR036259">
    <property type="entry name" value="MFS_trans_sf"/>
</dbReference>
<keyword evidence="4 5" id="KW-0472">Membrane</keyword>
<dbReference type="Proteomes" id="UP000887575">
    <property type="component" value="Unassembled WGS sequence"/>
</dbReference>
<dbReference type="InterPro" id="IPR020846">
    <property type="entry name" value="MFS_dom"/>
</dbReference>
<feature type="transmembrane region" description="Helical" evidence="5">
    <location>
        <begin position="136"/>
        <end position="157"/>
    </location>
</feature>
<dbReference type="Pfam" id="PF07690">
    <property type="entry name" value="MFS_1"/>
    <property type="match status" value="3"/>
</dbReference>
<dbReference type="PROSITE" id="PS50850">
    <property type="entry name" value="MFS"/>
    <property type="match status" value="1"/>
</dbReference>
<feature type="chain" id="PRO_5042283945" description="Major facilitator superfamily (MFS) profile domain-containing protein" evidence="6">
    <location>
        <begin position="22"/>
        <end position="733"/>
    </location>
</feature>
<feature type="transmembrane region" description="Helical" evidence="5">
    <location>
        <begin position="647"/>
        <end position="671"/>
    </location>
</feature>
<feature type="signal peptide" evidence="6">
    <location>
        <begin position="1"/>
        <end position="21"/>
    </location>
</feature>
<evidence type="ECO:0000256" key="2">
    <source>
        <dbReference type="ARBA" id="ARBA00022692"/>
    </source>
</evidence>
<feature type="transmembrane region" description="Helical" evidence="5">
    <location>
        <begin position="622"/>
        <end position="641"/>
    </location>
</feature>
<dbReference type="InterPro" id="IPR051068">
    <property type="entry name" value="MFS_Domain-Containing_Protein"/>
</dbReference>
<name>A0AAF3FMJ8_9BILA</name>
<evidence type="ECO:0000256" key="3">
    <source>
        <dbReference type="ARBA" id="ARBA00022989"/>
    </source>
</evidence>
<evidence type="ECO:0000256" key="4">
    <source>
        <dbReference type="ARBA" id="ARBA00023136"/>
    </source>
</evidence>
<keyword evidence="3 5" id="KW-1133">Transmembrane helix</keyword>
<proteinExistence type="predicted"/>
<evidence type="ECO:0000256" key="5">
    <source>
        <dbReference type="SAM" id="Phobius"/>
    </source>
</evidence>
<feature type="transmembrane region" description="Helical" evidence="5">
    <location>
        <begin position="465"/>
        <end position="484"/>
    </location>
</feature>
<feature type="transmembrane region" description="Helical" evidence="5">
    <location>
        <begin position="45"/>
        <end position="70"/>
    </location>
</feature>
<evidence type="ECO:0000313" key="9">
    <source>
        <dbReference type="WBParaSite" id="MBELARI_LOCUS8395"/>
    </source>
</evidence>
<feature type="transmembrane region" description="Helical" evidence="5">
    <location>
        <begin position="328"/>
        <end position="350"/>
    </location>
</feature>
<dbReference type="InterPro" id="IPR011701">
    <property type="entry name" value="MFS"/>
</dbReference>
<feature type="transmembrane region" description="Helical" evidence="5">
    <location>
        <begin position="244"/>
        <end position="262"/>
    </location>
</feature>
<sequence>MISTKVLALFLVLLVAVCVYAEEESEHGLEATGHEKTLIRNRRWWPWGMGMGGMGYGMGMYPGMMMGGWGMRPFGIPPPSKGAKKTSWRSIYMATLMMALAGINMSIFFMAIWPYMQSANVSFGWWAQKTMKTAHPLIFGFSMAAIGNLIYSILPILPEQAALPLMLFGRILTGFCTGCLGVLRSFVAMCSAVEDRMKAMSTLSTGLTIGLSIGPVIQMCFMPIGSEGIRVFGLIQLNQYTTPGFIMFIVGIICVILLVTIFEENYVGIISDDEKTSNPWLVIPKFDRAPVLVMFYLWGLLMTIATSIYCVATPMSMAMFGWSSEEAVIYNAVLQTGSCICSAVTAFLLGRTRLGNMDRRKQLISGFLMFLLIMILFYPWFFYPGPQNGIFLKNKQKSKSFTQKDMIAACNFDWCATRNRIPFWVYCFSFVILLGMGFPLCMTALNTRLSEILGPRKQSFVQGMMAFTGSLAQFWCPILVAFLYEKDGFRPVAVLNFGLHSVGIVLIIWVFGRMIPLEMEPPIGTPTKYKRGTFYRMKSESKGEKQTNWRAIYIAGAMLVFSGINQSIFYMPVWPYTKSIAPETSVSALGWIISANSLGCLMANPIFGWWSQKSMKAAQPVTFAFTAAAVGNLLYSLLPILNSSSIIPAMLTARFLCGIGAGTLGVLRSFAATASAPKDRLQENYVGIISDDEKAQNPWLVMPKFDRIPQKRDMGKWIVVYRFALECPLLSSI</sequence>
<feature type="transmembrane region" description="Helical" evidence="5">
    <location>
        <begin position="91"/>
        <end position="116"/>
    </location>
</feature>
<organism evidence="8 9">
    <name type="scientific">Mesorhabditis belari</name>
    <dbReference type="NCBI Taxonomy" id="2138241"/>
    <lineage>
        <taxon>Eukaryota</taxon>
        <taxon>Metazoa</taxon>
        <taxon>Ecdysozoa</taxon>
        <taxon>Nematoda</taxon>
        <taxon>Chromadorea</taxon>
        <taxon>Rhabditida</taxon>
        <taxon>Rhabditina</taxon>
        <taxon>Rhabditomorpha</taxon>
        <taxon>Rhabditoidea</taxon>
        <taxon>Rhabditidae</taxon>
        <taxon>Mesorhabditinae</taxon>
        <taxon>Mesorhabditis</taxon>
    </lineage>
</organism>
<dbReference type="AlphaFoldDB" id="A0AAF3FMJ8"/>
<protein>
    <recommendedName>
        <fullName evidence="7">Major facilitator superfamily (MFS) profile domain-containing protein</fullName>
    </recommendedName>
</protein>
<feature type="transmembrane region" description="Helical" evidence="5">
    <location>
        <begin position="362"/>
        <end position="383"/>
    </location>
</feature>
<evidence type="ECO:0000256" key="6">
    <source>
        <dbReference type="SAM" id="SignalP"/>
    </source>
</evidence>
<dbReference type="GO" id="GO:0022857">
    <property type="term" value="F:transmembrane transporter activity"/>
    <property type="evidence" value="ECO:0007669"/>
    <property type="project" value="InterPro"/>
</dbReference>
<feature type="domain" description="Major facilitator superfamily (MFS) profile" evidence="7">
    <location>
        <begin position="551"/>
        <end position="733"/>
    </location>
</feature>
<keyword evidence="6" id="KW-0732">Signal</keyword>
<evidence type="ECO:0000259" key="7">
    <source>
        <dbReference type="PROSITE" id="PS50850"/>
    </source>
</evidence>
<keyword evidence="2 5" id="KW-0812">Transmembrane</keyword>
<comment type="subcellular location">
    <subcellularLocation>
        <location evidence="1">Membrane</location>
        <topology evidence="1">Multi-pass membrane protein</topology>
    </subcellularLocation>
</comment>
<evidence type="ECO:0000256" key="1">
    <source>
        <dbReference type="ARBA" id="ARBA00004141"/>
    </source>
</evidence>
<feature type="transmembrane region" description="Helical" evidence="5">
    <location>
        <begin position="551"/>
        <end position="569"/>
    </location>
</feature>
<reference evidence="9" key="1">
    <citation type="submission" date="2024-02" db="UniProtKB">
        <authorList>
            <consortium name="WormBaseParasite"/>
        </authorList>
    </citation>
    <scope>IDENTIFICATION</scope>
</reference>
<feature type="transmembrane region" description="Helical" evidence="5">
    <location>
        <begin position="295"/>
        <end position="322"/>
    </location>
</feature>
<dbReference type="SUPFAM" id="SSF103473">
    <property type="entry name" value="MFS general substrate transporter"/>
    <property type="match status" value="2"/>
</dbReference>
<keyword evidence="8" id="KW-1185">Reference proteome</keyword>
<feature type="transmembrane region" description="Helical" evidence="5">
    <location>
        <begin position="490"/>
        <end position="511"/>
    </location>
</feature>
<feature type="transmembrane region" description="Helical" evidence="5">
    <location>
        <begin position="206"/>
        <end position="224"/>
    </location>
</feature>
<dbReference type="GO" id="GO:0005765">
    <property type="term" value="C:lysosomal membrane"/>
    <property type="evidence" value="ECO:0007669"/>
    <property type="project" value="TreeGrafter"/>
</dbReference>